<dbReference type="Proteomes" id="UP000220133">
    <property type="component" value="Chromosome"/>
</dbReference>
<dbReference type="InterPro" id="IPR001155">
    <property type="entry name" value="OxRdtase_FMN_N"/>
</dbReference>
<comment type="cofactor">
    <cofactor evidence="1">
        <name>FMN</name>
        <dbReference type="ChEBI" id="CHEBI:58210"/>
    </cofactor>
</comment>
<keyword evidence="3" id="KW-0560">Oxidoreductase</keyword>
<dbReference type="RefSeq" id="WP_098194381.1">
    <property type="nucleotide sequence ID" value="NZ_CP023777.1"/>
</dbReference>
<proteinExistence type="inferred from homology"/>
<dbReference type="AlphaFoldDB" id="A0A291QVX6"/>
<evidence type="ECO:0000313" key="6">
    <source>
        <dbReference type="Proteomes" id="UP000220133"/>
    </source>
</evidence>
<dbReference type="InterPro" id="IPR013785">
    <property type="entry name" value="Aldolase_TIM"/>
</dbReference>
<sequence length="358" mass="39514">MDHQLFEPYQLGRLQLKNRIVMAPMTRSRAIDNLPNELISTYYQQRASAGLIIVEGTAPSINGCGYCRIPGIYTEEQVKAWQQVTTAVHGKGGHIFLQIMHTGRVAHPHNIPEGGNILAPSAIAIKNGHIYTDKAGMQPYALPKEMDQEDIDNAIEEHVTAAKNAVAAGFDGIELHAAYGYLVEQFLSPNSNRRTDAYGGSPVKRAKFLLDLCSALSEAIGADRLGVRISPYNTALDIGAYPEPDIVETYRGIAGHLNDLQVNYLHISSQPQLPASFLKMLRSRFNGSIIICGQMDNEKAQEVIAQNLADLVAFGKPFLANPDFVERLKNQLPLNEARPHLYFTPGEEGLIDYPFYQA</sequence>
<dbReference type="SUPFAM" id="SSF51395">
    <property type="entry name" value="FMN-linked oxidoreductases"/>
    <property type="match status" value="1"/>
</dbReference>
<keyword evidence="6" id="KW-1185">Reference proteome</keyword>
<evidence type="ECO:0000256" key="3">
    <source>
        <dbReference type="ARBA" id="ARBA00023002"/>
    </source>
</evidence>
<dbReference type="GO" id="GO:0010181">
    <property type="term" value="F:FMN binding"/>
    <property type="evidence" value="ECO:0007669"/>
    <property type="project" value="InterPro"/>
</dbReference>
<dbReference type="PANTHER" id="PTHR22893:SF91">
    <property type="entry name" value="NADPH DEHYDROGENASE 2-RELATED"/>
    <property type="match status" value="1"/>
</dbReference>
<evidence type="ECO:0000256" key="2">
    <source>
        <dbReference type="ARBA" id="ARBA00005979"/>
    </source>
</evidence>
<accession>A0A291QVX6</accession>
<evidence type="ECO:0000313" key="5">
    <source>
        <dbReference type="EMBL" id="ATL48004.1"/>
    </source>
</evidence>
<dbReference type="KEGG" id="cbae:COR50_12975"/>
<dbReference type="GO" id="GO:0016628">
    <property type="term" value="F:oxidoreductase activity, acting on the CH-CH group of donors, NAD or NADP as acceptor"/>
    <property type="evidence" value="ECO:0007669"/>
    <property type="project" value="UniProtKB-ARBA"/>
</dbReference>
<evidence type="ECO:0000256" key="1">
    <source>
        <dbReference type="ARBA" id="ARBA00001917"/>
    </source>
</evidence>
<reference evidence="5 6" key="1">
    <citation type="submission" date="2017-10" db="EMBL/GenBank/DDBJ databases">
        <title>Paenichitinophaga pekingensis gen. nov., sp. nov., isolated from activated sludge.</title>
        <authorList>
            <person name="Jin D."/>
            <person name="Kong X."/>
            <person name="Deng Y."/>
            <person name="Bai Z."/>
        </authorList>
    </citation>
    <scope>NUCLEOTIDE SEQUENCE [LARGE SCALE GENOMIC DNA]</scope>
    <source>
        <strain evidence="5 6">13</strain>
    </source>
</reference>
<protein>
    <submittedName>
        <fullName evidence="5">Alkene reductase</fullName>
    </submittedName>
</protein>
<dbReference type="EMBL" id="CP023777">
    <property type="protein sequence ID" value="ATL48004.1"/>
    <property type="molecule type" value="Genomic_DNA"/>
</dbReference>
<dbReference type="InterPro" id="IPR045247">
    <property type="entry name" value="Oye-like"/>
</dbReference>
<name>A0A291QVX6_9BACT</name>
<organism evidence="5 6">
    <name type="scientific">Chitinophaga caeni</name>
    <dbReference type="NCBI Taxonomy" id="2029983"/>
    <lineage>
        <taxon>Bacteria</taxon>
        <taxon>Pseudomonadati</taxon>
        <taxon>Bacteroidota</taxon>
        <taxon>Chitinophagia</taxon>
        <taxon>Chitinophagales</taxon>
        <taxon>Chitinophagaceae</taxon>
        <taxon>Chitinophaga</taxon>
    </lineage>
</organism>
<dbReference type="OrthoDB" id="9772736at2"/>
<dbReference type="FunFam" id="3.20.20.70:FF:000059">
    <property type="entry name" value="N-ethylmaleimide reductase, FMN-linked"/>
    <property type="match status" value="1"/>
</dbReference>
<dbReference type="PANTHER" id="PTHR22893">
    <property type="entry name" value="NADH OXIDOREDUCTASE-RELATED"/>
    <property type="match status" value="1"/>
</dbReference>
<feature type="domain" description="NADH:flavin oxidoreductase/NADH oxidase N-terminal" evidence="4">
    <location>
        <begin position="4"/>
        <end position="335"/>
    </location>
</feature>
<comment type="similarity">
    <text evidence="2">Belongs to the NADH:flavin oxidoreductase/NADH oxidase family.</text>
</comment>
<evidence type="ECO:0000259" key="4">
    <source>
        <dbReference type="Pfam" id="PF00724"/>
    </source>
</evidence>
<gene>
    <name evidence="5" type="ORF">COR50_12975</name>
</gene>
<dbReference type="Pfam" id="PF00724">
    <property type="entry name" value="Oxidored_FMN"/>
    <property type="match status" value="1"/>
</dbReference>
<dbReference type="GO" id="GO:0005829">
    <property type="term" value="C:cytosol"/>
    <property type="evidence" value="ECO:0007669"/>
    <property type="project" value="TreeGrafter"/>
</dbReference>
<dbReference type="CDD" id="cd02933">
    <property type="entry name" value="OYE_like_FMN"/>
    <property type="match status" value="1"/>
</dbReference>
<dbReference type="Gene3D" id="3.20.20.70">
    <property type="entry name" value="Aldolase class I"/>
    <property type="match status" value="1"/>
</dbReference>